<comment type="similarity">
    <text evidence="2">Belongs to the flagellar radial spoke RSP3 family.</text>
</comment>
<evidence type="ECO:0000256" key="7">
    <source>
        <dbReference type="ARBA" id="ARBA00023212"/>
    </source>
</evidence>
<dbReference type="EMBL" id="AHZU02001162">
    <property type="protein sequence ID" value="KFG35506.1"/>
    <property type="molecule type" value="Genomic_DNA"/>
</dbReference>
<dbReference type="PANTHER" id="PTHR21648:SF0">
    <property type="entry name" value="RADIAL SPOKE HEAD PROTEIN 3 HOMOLOG"/>
    <property type="match status" value="1"/>
</dbReference>
<protein>
    <submittedName>
        <fullName evidence="10">Radial spoke protein 3 protein</fullName>
    </submittedName>
</protein>
<dbReference type="PANTHER" id="PTHR21648">
    <property type="entry name" value="FLAGELLAR RADIAL SPOKE PROTEIN 3"/>
    <property type="match status" value="1"/>
</dbReference>
<accession>A0A086JTN8</accession>
<dbReference type="OrthoDB" id="313308at2759"/>
<keyword evidence="3" id="KW-0963">Cytoplasm</keyword>
<evidence type="ECO:0000256" key="2">
    <source>
        <dbReference type="ARBA" id="ARBA00006737"/>
    </source>
</evidence>
<evidence type="ECO:0000256" key="3">
    <source>
        <dbReference type="ARBA" id="ARBA00022490"/>
    </source>
</evidence>
<gene>
    <name evidence="10" type="ORF">TGDOM2_254180</name>
</gene>
<keyword evidence="8" id="KW-0966">Cell projection</keyword>
<sequence>MYRQPQYGTRGKGPWGVSSKADQPPSIKRVRAFGDNEVNGSESATSALSNLLTDKHVYGSSLISRDTRPKFSQSFLSRLNHGGAEARRIKRRLQKAKEATADPFKPERLLTPAPVSGRQHIQLQTEEHLIELTQHAREFMAETQTEPWMDKPPTPMFRPHREEVHVATQILDGDLFDFEEEVVPILEVIVGKVLEQSITEVLEEEELAAIQKQQDEFDRARMLELIEVQRLEAAEKRRQEETERRLAQAQAWQEIKLTTYRKMLAMDFAAVQRRGCSQMALRELAESANLFMHPNVVAFMKDGVSTIVSDCLRARLLSNHEEQEKMVEDAMMEKHGRQQRLRLEQIRVKNEIRARIKREGDERAEMEAADSLEEVRKWEAAEAARLAQEAEEDARRAEEEALLEAERNANRAAGDLDEYENEDEEE</sequence>
<dbReference type="GO" id="GO:0005929">
    <property type="term" value="C:cilium"/>
    <property type="evidence" value="ECO:0007669"/>
    <property type="project" value="TreeGrafter"/>
</dbReference>
<dbReference type="Proteomes" id="UP000028837">
    <property type="component" value="Unassembled WGS sequence"/>
</dbReference>
<dbReference type="InterPro" id="IPR009290">
    <property type="entry name" value="Radial_spoke_3"/>
</dbReference>
<dbReference type="AlphaFoldDB" id="A0A086JTN8"/>
<evidence type="ECO:0000256" key="6">
    <source>
        <dbReference type="ARBA" id="ARBA00023069"/>
    </source>
</evidence>
<evidence type="ECO:0000256" key="1">
    <source>
        <dbReference type="ARBA" id="ARBA00004611"/>
    </source>
</evidence>
<keyword evidence="5" id="KW-0282">Flagellum</keyword>
<reference evidence="10 11" key="1">
    <citation type="submission" date="2014-02" db="EMBL/GenBank/DDBJ databases">
        <authorList>
            <person name="Sibley D."/>
            <person name="Venepally P."/>
            <person name="Karamycheva S."/>
            <person name="Hadjithomas M."/>
            <person name="Khan A."/>
            <person name="Brunk B."/>
            <person name="Roos D."/>
            <person name="Caler E."/>
            <person name="Lorenzi H."/>
        </authorList>
    </citation>
    <scope>NUCLEOTIDE SEQUENCE [LARGE SCALE GENOMIC DNA]</scope>
    <source>
        <strain evidence="10 11">GAB2-2007-GAL-DOM2</strain>
    </source>
</reference>
<evidence type="ECO:0000256" key="9">
    <source>
        <dbReference type="SAM" id="MobiDB-lite"/>
    </source>
</evidence>
<proteinExistence type="inferred from homology"/>
<keyword evidence="7" id="KW-0206">Cytoskeleton</keyword>
<evidence type="ECO:0000256" key="4">
    <source>
        <dbReference type="ARBA" id="ARBA00022553"/>
    </source>
</evidence>
<dbReference type="Pfam" id="PF06098">
    <property type="entry name" value="Radial_spoke_3"/>
    <property type="match status" value="1"/>
</dbReference>
<organism evidence="10 11">
    <name type="scientific">Toxoplasma gondii GAB2-2007-GAL-DOM2</name>
    <dbReference type="NCBI Taxonomy" id="1130820"/>
    <lineage>
        <taxon>Eukaryota</taxon>
        <taxon>Sar</taxon>
        <taxon>Alveolata</taxon>
        <taxon>Apicomplexa</taxon>
        <taxon>Conoidasida</taxon>
        <taxon>Coccidia</taxon>
        <taxon>Eucoccidiorida</taxon>
        <taxon>Eimeriorina</taxon>
        <taxon>Sarcocystidae</taxon>
        <taxon>Toxoplasma</taxon>
    </lineage>
</organism>
<keyword evidence="6" id="KW-0969">Cilium</keyword>
<evidence type="ECO:0000313" key="11">
    <source>
        <dbReference type="Proteomes" id="UP000028837"/>
    </source>
</evidence>
<comment type="caution">
    <text evidence="10">The sequence shown here is derived from an EMBL/GenBank/DDBJ whole genome shotgun (WGS) entry which is preliminary data.</text>
</comment>
<name>A0A086JTN8_TOXGO</name>
<evidence type="ECO:0000256" key="5">
    <source>
        <dbReference type="ARBA" id="ARBA00022846"/>
    </source>
</evidence>
<comment type="subcellular location">
    <subcellularLocation>
        <location evidence="1">Cytoplasm</location>
        <location evidence="1">Cytoskeleton</location>
        <location evidence="1">Flagellum axoneme</location>
    </subcellularLocation>
</comment>
<evidence type="ECO:0000256" key="8">
    <source>
        <dbReference type="ARBA" id="ARBA00023273"/>
    </source>
</evidence>
<feature type="compositionally biased region" description="Acidic residues" evidence="9">
    <location>
        <begin position="415"/>
        <end position="426"/>
    </location>
</feature>
<keyword evidence="4" id="KW-0597">Phosphoprotein</keyword>
<feature type="compositionally biased region" description="Basic and acidic residues" evidence="9">
    <location>
        <begin position="393"/>
        <end position="409"/>
    </location>
</feature>
<dbReference type="VEuPathDB" id="ToxoDB:TGDOM2_254180"/>
<feature type="region of interest" description="Disordered" evidence="9">
    <location>
        <begin position="1"/>
        <end position="26"/>
    </location>
</feature>
<feature type="region of interest" description="Disordered" evidence="9">
    <location>
        <begin position="387"/>
        <end position="426"/>
    </location>
</feature>
<evidence type="ECO:0000313" key="10">
    <source>
        <dbReference type="EMBL" id="KFG35506.1"/>
    </source>
</evidence>